<keyword evidence="10" id="KW-1185">Reference proteome</keyword>
<dbReference type="Pfam" id="PF01177">
    <property type="entry name" value="Asp_Glu_race"/>
    <property type="match status" value="1"/>
</dbReference>
<dbReference type="InterPro" id="IPR018187">
    <property type="entry name" value="Asp/Glu_racemase_AS_1"/>
</dbReference>
<keyword evidence="4 8" id="KW-0573">Peptidoglycan synthesis</keyword>
<evidence type="ECO:0000313" key="9">
    <source>
        <dbReference type="EMBL" id="APB31434.1"/>
    </source>
</evidence>
<comment type="similarity">
    <text evidence="8">Belongs to the aspartate/glutamate racemases family.</text>
</comment>
<dbReference type="PROSITE" id="PS00923">
    <property type="entry name" value="ASP_GLU_RACEMASE_1"/>
    <property type="match status" value="1"/>
</dbReference>
<dbReference type="PROSITE" id="PS00924">
    <property type="entry name" value="ASP_GLU_RACEMASE_2"/>
    <property type="match status" value="1"/>
</dbReference>
<dbReference type="PANTHER" id="PTHR21198">
    <property type="entry name" value="GLUTAMATE RACEMASE"/>
    <property type="match status" value="1"/>
</dbReference>
<dbReference type="GO" id="GO:0042802">
    <property type="term" value="F:identical protein binding"/>
    <property type="evidence" value="ECO:0007669"/>
    <property type="project" value="UniProtKB-ARBA"/>
</dbReference>
<feature type="binding site" evidence="8">
    <location>
        <begin position="195"/>
        <end position="196"/>
    </location>
    <ligand>
        <name>substrate</name>
    </ligand>
</feature>
<dbReference type="Gene3D" id="3.40.50.1860">
    <property type="match status" value="2"/>
</dbReference>
<dbReference type="EMBL" id="CP017267">
    <property type="protein sequence ID" value="APB31434.1"/>
    <property type="molecule type" value="Genomic_DNA"/>
</dbReference>
<dbReference type="InterPro" id="IPR001920">
    <property type="entry name" value="Asp/Glu_race"/>
</dbReference>
<gene>
    <name evidence="8" type="primary">murI</name>
    <name evidence="9" type="ORF">BHY08_06080</name>
</gene>
<keyword evidence="3 8" id="KW-0133">Cell shape</keyword>
<dbReference type="HAMAP" id="MF_00258">
    <property type="entry name" value="Glu_racemase"/>
    <property type="match status" value="1"/>
</dbReference>
<name>A0A1J0A696_9ENTE</name>
<accession>A0A1J0A696</accession>
<dbReference type="KEGG" id="vte:BHY08_06080"/>
<evidence type="ECO:0000256" key="8">
    <source>
        <dbReference type="HAMAP-Rule" id="MF_00258"/>
    </source>
</evidence>
<comment type="pathway">
    <text evidence="8">Cell wall biogenesis; peptidoglycan biosynthesis.</text>
</comment>
<dbReference type="GO" id="GO:0071555">
    <property type="term" value="P:cell wall organization"/>
    <property type="evidence" value="ECO:0007669"/>
    <property type="project" value="UniProtKB-KW"/>
</dbReference>
<evidence type="ECO:0000256" key="1">
    <source>
        <dbReference type="ARBA" id="ARBA00001602"/>
    </source>
</evidence>
<dbReference type="EC" id="5.1.1.3" evidence="2 8"/>
<dbReference type="NCBIfam" id="TIGR00067">
    <property type="entry name" value="glut_race"/>
    <property type="match status" value="1"/>
</dbReference>
<evidence type="ECO:0000256" key="2">
    <source>
        <dbReference type="ARBA" id="ARBA00013090"/>
    </source>
</evidence>
<proteinExistence type="inferred from homology"/>
<dbReference type="STRING" id="519472.BHY08_06080"/>
<keyword evidence="5 8" id="KW-0413">Isomerase</keyword>
<feature type="binding site" evidence="8">
    <location>
        <begin position="52"/>
        <end position="53"/>
    </location>
    <ligand>
        <name>substrate</name>
    </ligand>
</feature>
<comment type="function">
    <text evidence="8">Provides the (R)-glutamate required for cell wall biosynthesis.</text>
</comment>
<dbReference type="FunFam" id="3.40.50.1860:FF:000002">
    <property type="entry name" value="Glutamate racemase"/>
    <property type="match status" value="1"/>
</dbReference>
<dbReference type="InterPro" id="IPR015942">
    <property type="entry name" value="Asp/Glu/hydantoin_racemase"/>
</dbReference>
<dbReference type="GO" id="GO:0008881">
    <property type="term" value="F:glutamate racemase activity"/>
    <property type="evidence" value="ECO:0007669"/>
    <property type="project" value="UniProtKB-UniRule"/>
</dbReference>
<dbReference type="InterPro" id="IPR004391">
    <property type="entry name" value="Glu_race"/>
</dbReference>
<organism evidence="9 10">
    <name type="scientific">Vagococcus teuberi</name>
    <dbReference type="NCBI Taxonomy" id="519472"/>
    <lineage>
        <taxon>Bacteria</taxon>
        <taxon>Bacillati</taxon>
        <taxon>Bacillota</taxon>
        <taxon>Bacilli</taxon>
        <taxon>Lactobacillales</taxon>
        <taxon>Enterococcaceae</taxon>
        <taxon>Vagococcus</taxon>
    </lineage>
</organism>
<dbReference type="GO" id="GO:0008360">
    <property type="term" value="P:regulation of cell shape"/>
    <property type="evidence" value="ECO:0007669"/>
    <property type="project" value="UniProtKB-KW"/>
</dbReference>
<sequence>MNNIKNEVDVMNNQPIGFLDSGVGGLTVVREALKQLPNETVYYVGDTARCPYGPRPVDQIKEFTWDMVRFLLKQDVKMIVIACNTATAVALEEIKEALDIPVVGVIVPGSRAALRETRNGRIGIIGTVGTINSEEYTKEIKRKSLDVDVLGLSCPKFVPIVESHEYQSDIAKKVVNETLSHFNASNIDTLVMGCTHYPLLKPFIKEAMGEQVKLIDSGAETVTEVSVLLDYYDISASPNSDKKEHRFFTTGSVRNFETISSDWLPIQDISVKHVDITDIGD</sequence>
<feature type="active site" description="Proton donor/acceptor" evidence="8">
    <location>
        <position position="83"/>
    </location>
</feature>
<dbReference type="PANTHER" id="PTHR21198:SF2">
    <property type="entry name" value="GLUTAMATE RACEMASE"/>
    <property type="match status" value="1"/>
</dbReference>
<feature type="binding site" evidence="8">
    <location>
        <begin position="20"/>
        <end position="21"/>
    </location>
    <ligand>
        <name>substrate</name>
    </ligand>
</feature>
<dbReference type="InterPro" id="IPR033134">
    <property type="entry name" value="Asp/Glu_racemase_AS_2"/>
</dbReference>
<comment type="catalytic activity">
    <reaction evidence="1 8">
        <text>L-glutamate = D-glutamate</text>
        <dbReference type="Rhea" id="RHEA:12813"/>
        <dbReference type="ChEBI" id="CHEBI:29985"/>
        <dbReference type="ChEBI" id="CHEBI:29986"/>
        <dbReference type="EC" id="5.1.1.3"/>
    </reaction>
</comment>
<evidence type="ECO:0000256" key="6">
    <source>
        <dbReference type="ARBA" id="ARBA00023316"/>
    </source>
</evidence>
<keyword evidence="6 8" id="KW-0961">Cell wall biogenesis/degradation</keyword>
<dbReference type="SUPFAM" id="SSF53681">
    <property type="entry name" value="Aspartate/glutamate racemase"/>
    <property type="match status" value="2"/>
</dbReference>
<dbReference type="RefSeq" id="WP_071457028.1">
    <property type="nucleotide sequence ID" value="NZ_CP017267.1"/>
</dbReference>
<evidence type="ECO:0000256" key="5">
    <source>
        <dbReference type="ARBA" id="ARBA00023235"/>
    </source>
</evidence>
<dbReference type="UniPathway" id="UPA00219"/>
<dbReference type="Proteomes" id="UP000191200">
    <property type="component" value="Chromosome"/>
</dbReference>
<evidence type="ECO:0000256" key="4">
    <source>
        <dbReference type="ARBA" id="ARBA00022984"/>
    </source>
</evidence>
<protein>
    <recommendedName>
        <fullName evidence="7 8">Glutamate racemase</fullName>
        <ecNumber evidence="2 8">5.1.1.3</ecNumber>
    </recommendedName>
</protein>
<dbReference type="GO" id="GO:0009252">
    <property type="term" value="P:peptidoglycan biosynthetic process"/>
    <property type="evidence" value="ECO:0007669"/>
    <property type="project" value="UniProtKB-UniRule"/>
</dbReference>
<reference evidence="9 10" key="1">
    <citation type="submission" date="2016-09" db="EMBL/GenBank/DDBJ databases">
        <title>Vagococcus teuberi sp. nov., isolated from the Malian artisanal sour milk fene.</title>
        <authorList>
            <person name="Wullschleger S."/>
            <person name="Seifert C."/>
            <person name="Baumgartner S."/>
            <person name="Lacroix C."/>
            <person name="Bonfoh B."/>
            <person name="Stevens M.J."/>
            <person name="Meile L."/>
        </authorList>
    </citation>
    <scope>NUCLEOTIDE SEQUENCE [LARGE SCALE GENOMIC DNA]</scope>
    <source>
        <strain evidence="9 10">DSM 21459</strain>
    </source>
</reference>
<dbReference type="NCBIfam" id="NF002035">
    <property type="entry name" value="PRK00865.1-3"/>
    <property type="match status" value="1"/>
</dbReference>
<feature type="active site" description="Proton donor/acceptor" evidence="8">
    <location>
        <position position="194"/>
    </location>
</feature>
<evidence type="ECO:0000256" key="7">
    <source>
        <dbReference type="ARBA" id="ARBA00070053"/>
    </source>
</evidence>
<dbReference type="AlphaFoldDB" id="A0A1J0A696"/>
<evidence type="ECO:0000256" key="3">
    <source>
        <dbReference type="ARBA" id="ARBA00022960"/>
    </source>
</evidence>
<evidence type="ECO:0000313" key="10">
    <source>
        <dbReference type="Proteomes" id="UP000191200"/>
    </source>
</evidence>
<feature type="binding site" evidence="8">
    <location>
        <begin position="84"/>
        <end position="85"/>
    </location>
    <ligand>
        <name>substrate</name>
    </ligand>
</feature>